<reference evidence="2" key="1">
    <citation type="submission" date="2016-06" db="EMBL/GenBank/DDBJ databases">
        <title>Parallel loss of symbiosis genes in relatives of nitrogen-fixing non-legume Parasponia.</title>
        <authorList>
            <person name="Van Velzen R."/>
            <person name="Holmer R."/>
            <person name="Bu F."/>
            <person name="Rutten L."/>
            <person name="Van Zeijl A."/>
            <person name="Liu W."/>
            <person name="Santuari L."/>
            <person name="Cao Q."/>
            <person name="Sharma T."/>
            <person name="Shen D."/>
            <person name="Roswanjaya Y."/>
            <person name="Wardhani T."/>
            <person name="Kalhor M.S."/>
            <person name="Jansen J."/>
            <person name="Van den Hoogen J."/>
            <person name="Gungor B."/>
            <person name="Hartog M."/>
            <person name="Hontelez J."/>
            <person name="Verver J."/>
            <person name="Yang W.-C."/>
            <person name="Schijlen E."/>
            <person name="Repin R."/>
            <person name="Schilthuizen M."/>
            <person name="Schranz E."/>
            <person name="Heidstra R."/>
            <person name="Miyata K."/>
            <person name="Fedorova E."/>
            <person name="Kohlen W."/>
            <person name="Bisseling T."/>
            <person name="Smit S."/>
            <person name="Geurts R."/>
        </authorList>
    </citation>
    <scope>NUCLEOTIDE SEQUENCE [LARGE SCALE GENOMIC DNA]</scope>
    <source>
        <strain evidence="2">cv. RG33-2</strain>
    </source>
</reference>
<comment type="caution">
    <text evidence="1">The sequence shown here is derived from an EMBL/GenBank/DDBJ whole genome shotgun (WGS) entry which is preliminary data.</text>
</comment>
<dbReference type="Proteomes" id="UP000237000">
    <property type="component" value="Unassembled WGS sequence"/>
</dbReference>
<evidence type="ECO:0000313" key="2">
    <source>
        <dbReference type="Proteomes" id="UP000237000"/>
    </source>
</evidence>
<keyword evidence="2" id="KW-1185">Reference proteome</keyword>
<protein>
    <submittedName>
        <fullName evidence="1">Uncharacterized protein</fullName>
    </submittedName>
</protein>
<accession>A0A2P5AEN5</accession>
<proteinExistence type="predicted"/>
<name>A0A2P5AEN5_TREOI</name>
<organism evidence="1 2">
    <name type="scientific">Trema orientale</name>
    <name type="common">Charcoal tree</name>
    <name type="synonym">Celtis orientalis</name>
    <dbReference type="NCBI Taxonomy" id="63057"/>
    <lineage>
        <taxon>Eukaryota</taxon>
        <taxon>Viridiplantae</taxon>
        <taxon>Streptophyta</taxon>
        <taxon>Embryophyta</taxon>
        <taxon>Tracheophyta</taxon>
        <taxon>Spermatophyta</taxon>
        <taxon>Magnoliopsida</taxon>
        <taxon>eudicotyledons</taxon>
        <taxon>Gunneridae</taxon>
        <taxon>Pentapetalae</taxon>
        <taxon>rosids</taxon>
        <taxon>fabids</taxon>
        <taxon>Rosales</taxon>
        <taxon>Cannabaceae</taxon>
        <taxon>Trema</taxon>
    </lineage>
</organism>
<evidence type="ECO:0000313" key="1">
    <source>
        <dbReference type="EMBL" id="PON35003.1"/>
    </source>
</evidence>
<dbReference type="EMBL" id="JXTC01000904">
    <property type="protein sequence ID" value="PON35003.1"/>
    <property type="molecule type" value="Genomic_DNA"/>
</dbReference>
<dbReference type="AlphaFoldDB" id="A0A2P5AEN5"/>
<gene>
    <name evidence="1" type="ORF">TorRG33x02_352360</name>
</gene>
<dbReference type="InParanoid" id="A0A2P5AEN5"/>
<sequence>MIFQNFDTKLLRIFCPTKYHLSKRYVQFNRL</sequence>